<protein>
    <submittedName>
        <fullName evidence="3">NHL repeat containing protein</fullName>
    </submittedName>
</protein>
<evidence type="ECO:0000259" key="2">
    <source>
        <dbReference type="Pfam" id="PF22807"/>
    </source>
</evidence>
<dbReference type="Gene3D" id="2.120.10.30">
    <property type="entry name" value="TolB, C-terminal domain"/>
    <property type="match status" value="1"/>
</dbReference>
<gene>
    <name evidence="3" type="ordered locus">Acid_2907</name>
</gene>
<dbReference type="PANTHER" id="PTHR19328:SF53">
    <property type="entry name" value="MEMBRANE PROTEIN"/>
    <property type="match status" value="1"/>
</dbReference>
<organism evidence="3">
    <name type="scientific">Solibacter usitatus (strain Ellin6076)</name>
    <dbReference type="NCBI Taxonomy" id="234267"/>
    <lineage>
        <taxon>Bacteria</taxon>
        <taxon>Pseudomonadati</taxon>
        <taxon>Acidobacteriota</taxon>
        <taxon>Terriglobia</taxon>
        <taxon>Bryobacterales</taxon>
        <taxon>Solibacteraceae</taxon>
        <taxon>Candidatus Solibacter</taxon>
    </lineage>
</organism>
<feature type="signal peptide" evidence="1">
    <location>
        <begin position="1"/>
        <end position="31"/>
    </location>
</feature>
<dbReference type="InParanoid" id="Q023F3"/>
<dbReference type="InterPro" id="IPR011042">
    <property type="entry name" value="6-blade_b-propeller_TolB-like"/>
</dbReference>
<evidence type="ECO:0000256" key="1">
    <source>
        <dbReference type="SAM" id="SignalP"/>
    </source>
</evidence>
<dbReference type="AlphaFoldDB" id="Q023F3"/>
<dbReference type="Pfam" id="PF22807">
    <property type="entry name" value="TrAA12"/>
    <property type="match status" value="2"/>
</dbReference>
<dbReference type="InterPro" id="IPR011041">
    <property type="entry name" value="Quinoprot_gluc/sorb_DH_b-prop"/>
</dbReference>
<dbReference type="HOGENOM" id="CLU_024435_0_0_0"/>
<accession>Q023F3</accession>
<sequence length="438" mass="47268" precursor="true">MISNIPGMIIKKRFLSLVSSAVAISGLLAWADAYPDKVLTGKAAFSDVITQKPGLFRKLTPADLPAPYATSSVSGFPRVVARPAGALPQALPGFVVNLYASDLKTPRALKRAPNGDVFLAENGSSQIRVYRGIGSDGKSATESVFATGVGTVFGMAFYPPGDDPKWLYVSNMTTVYRFGYSRNDLTATGKPETIISGIPGGGHVTRDLAFSRDGKSLFVAIGSQSNVNDPDERPAEKNRANVLEYTPDGKFVRVYGGGIRNPVGLAVNPTTGELWCSVNERDGLGDNLVPDYITHIEPGGFYGWPWFYIGGNQDPRLAGKHPELKDKVIVPDVLLQPHFASLQMMFYEGTQFPAEYKGDIFAAQHGSWNRSVRTGYEVIRVQLKNSKANGTYEDFLTGFVLENGEVWGRPVGVAAASDGSLLVSDDGSGSIWRVSRSK</sequence>
<dbReference type="eggNOG" id="COG2133">
    <property type="taxonomic scope" value="Bacteria"/>
</dbReference>
<keyword evidence="1" id="KW-0732">Signal</keyword>
<feature type="domain" description="Pyrroloquinoline quinone-dependent pyranose dehydrogenase beta-propeller" evidence="2">
    <location>
        <begin position="89"/>
        <end position="286"/>
    </location>
</feature>
<dbReference type="EMBL" id="CP000473">
    <property type="protein sequence ID" value="ABJ83893.1"/>
    <property type="molecule type" value="Genomic_DNA"/>
</dbReference>
<feature type="chain" id="PRO_5004163177" evidence="1">
    <location>
        <begin position="32"/>
        <end position="438"/>
    </location>
</feature>
<dbReference type="SUPFAM" id="SSF50952">
    <property type="entry name" value="Soluble quinoprotein glucose dehydrogenase"/>
    <property type="match status" value="1"/>
</dbReference>
<reference evidence="3" key="1">
    <citation type="submission" date="2006-10" db="EMBL/GenBank/DDBJ databases">
        <title>Complete sequence of Solibacter usitatus Ellin6076.</title>
        <authorList>
            <consortium name="US DOE Joint Genome Institute"/>
            <person name="Copeland A."/>
            <person name="Lucas S."/>
            <person name="Lapidus A."/>
            <person name="Barry K."/>
            <person name="Detter J.C."/>
            <person name="Glavina del Rio T."/>
            <person name="Hammon N."/>
            <person name="Israni S."/>
            <person name="Dalin E."/>
            <person name="Tice H."/>
            <person name="Pitluck S."/>
            <person name="Thompson L.S."/>
            <person name="Brettin T."/>
            <person name="Bruce D."/>
            <person name="Han C."/>
            <person name="Tapia R."/>
            <person name="Gilna P."/>
            <person name="Schmutz J."/>
            <person name="Larimer F."/>
            <person name="Land M."/>
            <person name="Hauser L."/>
            <person name="Kyrpides N."/>
            <person name="Mikhailova N."/>
            <person name="Janssen P.H."/>
            <person name="Kuske C.R."/>
            <person name="Richardson P."/>
        </authorList>
    </citation>
    <scope>NUCLEOTIDE SEQUENCE</scope>
    <source>
        <strain evidence="3">Ellin6076</strain>
    </source>
</reference>
<dbReference type="InterPro" id="IPR054539">
    <property type="entry name" value="Beta-prop_PDH"/>
</dbReference>
<feature type="domain" description="Pyrroloquinoline quinone-dependent pyranose dehydrogenase beta-propeller" evidence="2">
    <location>
        <begin position="326"/>
        <end position="436"/>
    </location>
</feature>
<dbReference type="STRING" id="234267.Acid_2907"/>
<dbReference type="KEGG" id="sus:Acid_2907"/>
<proteinExistence type="predicted"/>
<name>Q023F3_SOLUE</name>
<dbReference type="PANTHER" id="PTHR19328">
    <property type="entry name" value="HEDGEHOG-INTERACTING PROTEIN"/>
    <property type="match status" value="1"/>
</dbReference>
<evidence type="ECO:0000313" key="3">
    <source>
        <dbReference type="EMBL" id="ABJ83893.1"/>
    </source>
</evidence>